<proteinExistence type="inferred from homology"/>
<dbReference type="InterPro" id="IPR000540">
    <property type="entry name" value="Flag_MotA_CS"/>
</dbReference>
<keyword evidence="3" id="KW-0813">Transport</keyword>
<comment type="caution">
    <text evidence="11">The sequence shown here is derived from an EMBL/GenBank/DDBJ whole genome shotgun (WGS) entry which is preliminary data.</text>
</comment>
<comment type="similarity">
    <text evidence="2">Belongs to the MotA family.</text>
</comment>
<evidence type="ECO:0000256" key="7">
    <source>
        <dbReference type="ARBA" id="ARBA00022989"/>
    </source>
</evidence>
<dbReference type="GO" id="GO:0005886">
    <property type="term" value="C:plasma membrane"/>
    <property type="evidence" value="ECO:0007669"/>
    <property type="project" value="UniProtKB-SubCell"/>
</dbReference>
<protein>
    <submittedName>
        <fullName evidence="11">Flagellar motor protein MotA</fullName>
    </submittedName>
</protein>
<dbReference type="InterPro" id="IPR047055">
    <property type="entry name" value="MotA-like"/>
</dbReference>
<keyword evidence="11" id="KW-0969">Cilium</keyword>
<keyword evidence="6" id="KW-0283">Flagellar rotation</keyword>
<dbReference type="GO" id="GO:0071978">
    <property type="term" value="P:bacterial-type flagellum-dependent swarming motility"/>
    <property type="evidence" value="ECO:0007669"/>
    <property type="project" value="InterPro"/>
</dbReference>
<evidence type="ECO:0000256" key="9">
    <source>
        <dbReference type="SAM" id="Phobius"/>
    </source>
</evidence>
<name>A0A0E9MQL0_9SPHN</name>
<evidence type="ECO:0000259" key="10">
    <source>
        <dbReference type="Pfam" id="PF01618"/>
    </source>
</evidence>
<accession>A0A0E9MQL0</accession>
<dbReference type="PANTHER" id="PTHR30433">
    <property type="entry name" value="CHEMOTAXIS PROTEIN MOTA"/>
    <property type="match status" value="1"/>
</dbReference>
<evidence type="ECO:0000256" key="8">
    <source>
        <dbReference type="ARBA" id="ARBA00023136"/>
    </source>
</evidence>
<evidence type="ECO:0000313" key="11">
    <source>
        <dbReference type="EMBL" id="GAO39783.1"/>
    </source>
</evidence>
<dbReference type="InterPro" id="IPR002898">
    <property type="entry name" value="MotA_ExbB_proton_chnl"/>
</dbReference>
<feature type="transmembrane region" description="Helical" evidence="9">
    <location>
        <begin position="201"/>
        <end position="222"/>
    </location>
</feature>
<evidence type="ECO:0000256" key="4">
    <source>
        <dbReference type="ARBA" id="ARBA00022475"/>
    </source>
</evidence>
<organism evidence="11 12">
    <name type="scientific">Sphingomonas changbaiensis NBRC 104936</name>
    <dbReference type="NCBI Taxonomy" id="1219043"/>
    <lineage>
        <taxon>Bacteria</taxon>
        <taxon>Pseudomonadati</taxon>
        <taxon>Pseudomonadota</taxon>
        <taxon>Alphaproteobacteria</taxon>
        <taxon>Sphingomonadales</taxon>
        <taxon>Sphingomonadaceae</taxon>
        <taxon>Sphingomonas</taxon>
    </lineage>
</organism>
<evidence type="ECO:0000256" key="2">
    <source>
        <dbReference type="ARBA" id="ARBA00008038"/>
    </source>
</evidence>
<evidence type="ECO:0000313" key="12">
    <source>
        <dbReference type="Proteomes" id="UP000033202"/>
    </source>
</evidence>
<keyword evidence="5 9" id="KW-0812">Transmembrane</keyword>
<comment type="subcellular location">
    <subcellularLocation>
        <location evidence="1">Cell membrane</location>
        <topology evidence="1">Multi-pass membrane protein</topology>
    </subcellularLocation>
</comment>
<keyword evidence="11" id="KW-0966">Cell projection</keyword>
<feature type="transmembrane region" description="Helical" evidence="9">
    <location>
        <begin position="234"/>
        <end position="256"/>
    </location>
</feature>
<keyword evidence="11" id="KW-0282">Flagellum</keyword>
<gene>
    <name evidence="11" type="primary">motA</name>
    <name evidence="11" type="ORF">SCH01S_39_00680</name>
</gene>
<reference evidence="11 12" key="1">
    <citation type="submission" date="2015-04" db="EMBL/GenBank/DDBJ databases">
        <title>Whole genome shotgun sequence of Sphingomonas changbaiensis NBRC 104936.</title>
        <authorList>
            <person name="Katano-Makiyama Y."/>
            <person name="Hosoyama A."/>
            <person name="Hashimoto M."/>
            <person name="Noguchi M."/>
            <person name="Tsuchikane K."/>
            <person name="Ohji S."/>
            <person name="Yamazoe A."/>
            <person name="Ichikawa N."/>
            <person name="Kimura A."/>
            <person name="Fujita N."/>
        </authorList>
    </citation>
    <scope>NUCLEOTIDE SEQUENCE [LARGE SCALE GENOMIC DNA]</scope>
    <source>
        <strain evidence="11 12">NBRC 104936</strain>
    </source>
</reference>
<evidence type="ECO:0000256" key="1">
    <source>
        <dbReference type="ARBA" id="ARBA00004651"/>
    </source>
</evidence>
<evidence type="ECO:0000256" key="5">
    <source>
        <dbReference type="ARBA" id="ARBA00022692"/>
    </source>
</evidence>
<dbReference type="PROSITE" id="PS01307">
    <property type="entry name" value="MOTA"/>
    <property type="match status" value="1"/>
</dbReference>
<dbReference type="GO" id="GO:0006935">
    <property type="term" value="P:chemotaxis"/>
    <property type="evidence" value="ECO:0007669"/>
    <property type="project" value="InterPro"/>
</dbReference>
<evidence type="ECO:0000256" key="6">
    <source>
        <dbReference type="ARBA" id="ARBA00022779"/>
    </source>
</evidence>
<dbReference type="PANTHER" id="PTHR30433:SF2">
    <property type="entry name" value="MOTILITY PROTEIN A"/>
    <property type="match status" value="1"/>
</dbReference>
<feature type="domain" description="MotA/TolQ/ExbB proton channel" evidence="10">
    <location>
        <begin position="164"/>
        <end position="274"/>
    </location>
</feature>
<dbReference type="EMBL" id="BBWU01000039">
    <property type="protein sequence ID" value="GAO39783.1"/>
    <property type="molecule type" value="Genomic_DNA"/>
</dbReference>
<sequence length="297" mass="31527">MHSEQIVTQSHVGSSRMLRGAICKGCAKSLKGLGRASIGTAAAPNRQHFAADRQAALPLPSSVAALAHLARLLLNTGAMNIDASTLLVFYDPVALAIVGGGTMLATAARGPFTDTLNALRSLPVLVRRPFDFGPARAELARAERVAHAKSLLAIDSQVLKDADVVRGVEAVADGATPDQVEQLLDRLREERLDRHTVVQDFWAAAAEAAPAMGMVGTLIGLVRMFRSMDDPATIGAAMAIALLATLYGALFANLIAAPVAARLRRLSRAEESERRGLVAPFRAFARRETPIKRSRAA</sequence>
<keyword evidence="8 9" id="KW-0472">Membrane</keyword>
<evidence type="ECO:0000256" key="3">
    <source>
        <dbReference type="ARBA" id="ARBA00022448"/>
    </source>
</evidence>
<dbReference type="Pfam" id="PF01618">
    <property type="entry name" value="MotA_ExbB"/>
    <property type="match status" value="1"/>
</dbReference>
<dbReference type="STRING" id="1219043.SCH01S_39_00680"/>
<keyword evidence="7 9" id="KW-1133">Transmembrane helix</keyword>
<keyword evidence="12" id="KW-1185">Reference proteome</keyword>
<keyword evidence="4" id="KW-1003">Cell membrane</keyword>
<dbReference type="AlphaFoldDB" id="A0A0E9MQL0"/>
<dbReference type="Proteomes" id="UP000033202">
    <property type="component" value="Unassembled WGS sequence"/>
</dbReference>